<evidence type="ECO:0000313" key="2">
    <source>
        <dbReference type="Proteomes" id="UP000306007"/>
    </source>
</evidence>
<evidence type="ECO:0000313" key="1">
    <source>
        <dbReference type="EMBL" id="QDA30335.1"/>
    </source>
</evidence>
<organism evidence="1 2">
    <name type="scientific">Thermococcus indicus</name>
    <dbReference type="NCBI Taxonomy" id="2586643"/>
    <lineage>
        <taxon>Archaea</taxon>
        <taxon>Methanobacteriati</taxon>
        <taxon>Methanobacteriota</taxon>
        <taxon>Thermococci</taxon>
        <taxon>Thermococcales</taxon>
        <taxon>Thermococcaceae</taxon>
        <taxon>Thermococcus</taxon>
    </lineage>
</organism>
<reference evidence="1 2" key="1">
    <citation type="submission" date="2019-06" db="EMBL/GenBank/DDBJ databases">
        <title>Thermococcus indicus sp. nov., a Fe(III)-reducing hyperthermophilic archaeon isolated from the Onnuri vent field of the Central Indian Ocean ridge.</title>
        <authorList>
            <person name="Lim J.K."/>
            <person name="Kim Y.J."/>
            <person name="Kwon K.K."/>
        </authorList>
    </citation>
    <scope>NUCLEOTIDE SEQUENCE [LARGE SCALE GENOMIC DNA]</scope>
    <source>
        <strain evidence="1 2">IOH1</strain>
    </source>
</reference>
<accession>A0A4Y5SI67</accession>
<keyword evidence="2" id="KW-1185">Reference proteome</keyword>
<dbReference type="AlphaFoldDB" id="A0A4Y5SI67"/>
<gene>
    <name evidence="1" type="ORF">FH039_00095</name>
</gene>
<dbReference type="RefSeq" id="WP_139679733.1">
    <property type="nucleotide sequence ID" value="NZ_CP040846.1"/>
</dbReference>
<dbReference type="KEGG" id="tic:FH039_00095"/>
<sequence>MKLFIDESGDLGGMRSGKRYFIVAGVVCDESEARQHIKGTLRDLKSPELKFSRLSYENKRKALSLLSTIDFMAGYAVLSKNDRGLMEWLDKSKKNKLLTAGFMHWVLISGMGFSEAVIDRSHYSREITRLLSRRGITITSEDSMRSSCLQLADAVANVVYLRYQHRNTELFGMLNEKLTFEWFTGERGLRKGIGKFKSGG</sequence>
<dbReference type="Pfam" id="PF12686">
    <property type="entry name" value="DUF3800"/>
    <property type="match status" value="1"/>
</dbReference>
<proteinExistence type="predicted"/>
<dbReference type="GeneID" id="40473537"/>
<name>A0A4Y5SI67_9EURY</name>
<dbReference type="OrthoDB" id="101752at2157"/>
<protein>
    <submittedName>
        <fullName evidence="1">DUF3800 domain-containing protein</fullName>
    </submittedName>
</protein>
<dbReference type="EMBL" id="CP040846">
    <property type="protein sequence ID" value="QDA30335.1"/>
    <property type="molecule type" value="Genomic_DNA"/>
</dbReference>
<dbReference type="Proteomes" id="UP000306007">
    <property type="component" value="Chromosome"/>
</dbReference>
<dbReference type="InterPro" id="IPR024524">
    <property type="entry name" value="DUF3800"/>
</dbReference>